<dbReference type="EMBL" id="KB311526">
    <property type="protein sequence ID" value="ELT89105.1"/>
    <property type="molecule type" value="Genomic_DNA"/>
</dbReference>
<dbReference type="PROSITE" id="PS51029">
    <property type="entry name" value="MADF"/>
    <property type="match status" value="1"/>
</dbReference>
<dbReference type="EnsemblMetazoa" id="CapteT228783">
    <property type="protein sequence ID" value="CapteP228783"/>
    <property type="gene ID" value="CapteG228783"/>
</dbReference>
<dbReference type="SMART" id="SM00595">
    <property type="entry name" value="MADF"/>
    <property type="match status" value="1"/>
</dbReference>
<evidence type="ECO:0000313" key="4">
    <source>
        <dbReference type="EnsemblMetazoa" id="CapteP228783"/>
    </source>
</evidence>
<reference evidence="5" key="1">
    <citation type="submission" date="2012-12" db="EMBL/GenBank/DDBJ databases">
        <authorList>
            <person name="Hellsten U."/>
            <person name="Grimwood J."/>
            <person name="Chapman J.A."/>
            <person name="Shapiro H."/>
            <person name="Aerts A."/>
            <person name="Otillar R.P."/>
            <person name="Terry A.Y."/>
            <person name="Boore J.L."/>
            <person name="Simakov O."/>
            <person name="Marletaz F."/>
            <person name="Cho S.-J."/>
            <person name="Edsinger-Gonzales E."/>
            <person name="Havlak P."/>
            <person name="Kuo D.-H."/>
            <person name="Larsson T."/>
            <person name="Lv J."/>
            <person name="Arendt D."/>
            <person name="Savage R."/>
            <person name="Osoegawa K."/>
            <person name="de Jong P."/>
            <person name="Lindberg D.R."/>
            <person name="Seaver E.C."/>
            <person name="Weisblat D.A."/>
            <person name="Putnam N.H."/>
            <person name="Grigoriev I.V."/>
            <person name="Rokhsar D.S."/>
        </authorList>
    </citation>
    <scope>NUCLEOTIDE SEQUENCE</scope>
    <source>
        <strain evidence="5">I ESC-2004</strain>
    </source>
</reference>
<protein>
    <recommendedName>
        <fullName evidence="2">MADF domain-containing protein</fullName>
    </recommendedName>
</protein>
<keyword evidence="5" id="KW-1185">Reference proteome</keyword>
<dbReference type="HOGENOM" id="CLU_1066520_0_0_1"/>
<reference evidence="4" key="3">
    <citation type="submission" date="2015-06" db="UniProtKB">
        <authorList>
            <consortium name="EnsemblMetazoa"/>
        </authorList>
    </citation>
    <scope>IDENTIFICATION</scope>
</reference>
<organism evidence="3">
    <name type="scientific">Capitella teleta</name>
    <name type="common">Polychaete worm</name>
    <dbReference type="NCBI Taxonomy" id="283909"/>
    <lineage>
        <taxon>Eukaryota</taxon>
        <taxon>Metazoa</taxon>
        <taxon>Spiralia</taxon>
        <taxon>Lophotrochozoa</taxon>
        <taxon>Annelida</taxon>
        <taxon>Polychaeta</taxon>
        <taxon>Sedentaria</taxon>
        <taxon>Scolecida</taxon>
        <taxon>Capitellidae</taxon>
        <taxon>Capitella</taxon>
    </lineage>
</organism>
<gene>
    <name evidence="3" type="ORF">CAPTEDRAFT_228783</name>
</gene>
<evidence type="ECO:0000256" key="1">
    <source>
        <dbReference type="SAM" id="MobiDB-lite"/>
    </source>
</evidence>
<dbReference type="AlphaFoldDB" id="R7T6I8"/>
<feature type="region of interest" description="Disordered" evidence="1">
    <location>
        <begin position="239"/>
        <end position="261"/>
    </location>
</feature>
<evidence type="ECO:0000313" key="5">
    <source>
        <dbReference type="Proteomes" id="UP000014760"/>
    </source>
</evidence>
<sequence length="261" mass="29187">MSDGASQTRGYLSTEKAAEMLCLIRQNPFLYNPELPGYRDHALITETWRKIAAQLNVTGLTGYILKSKWRNRKDDYRKRMLRSLGGGKMMKSHSKTSELDRLMQFMNPFIFPESQTQDELSSLPDSPGDVGLLPTQAQSAEPDFASVTPIALHRVMPVNFPPVTTQNLNHVTPMTSQSLGQLCQLSETSDDATIAANSQKNGSQLFYSMIESKARLLKPRTQCWLEDKVFAALREAEDIDRSSAPSGVDQKPVFALLNEDD</sequence>
<dbReference type="OrthoDB" id="6487365at2759"/>
<proteinExistence type="predicted"/>
<dbReference type="Pfam" id="PF10545">
    <property type="entry name" value="MADF_DNA_bdg"/>
    <property type="match status" value="1"/>
</dbReference>
<dbReference type="Proteomes" id="UP000014760">
    <property type="component" value="Unassembled WGS sequence"/>
</dbReference>
<feature type="domain" description="MADF" evidence="2">
    <location>
        <begin position="19"/>
        <end position="111"/>
    </location>
</feature>
<dbReference type="InterPro" id="IPR006578">
    <property type="entry name" value="MADF-dom"/>
</dbReference>
<accession>R7T6I8</accession>
<dbReference type="PANTHER" id="PTHR12243">
    <property type="entry name" value="MADF DOMAIN TRANSCRIPTION FACTOR"/>
    <property type="match status" value="1"/>
</dbReference>
<evidence type="ECO:0000313" key="3">
    <source>
        <dbReference type="EMBL" id="ELT89105.1"/>
    </source>
</evidence>
<name>R7T6I8_CAPTE</name>
<dbReference type="EMBL" id="AMQN01015036">
    <property type="status" value="NOT_ANNOTATED_CDS"/>
    <property type="molecule type" value="Genomic_DNA"/>
</dbReference>
<evidence type="ECO:0000259" key="2">
    <source>
        <dbReference type="PROSITE" id="PS51029"/>
    </source>
</evidence>
<dbReference type="PANTHER" id="PTHR12243:SF67">
    <property type="entry name" value="COREPRESSOR OF PANGOLIN, ISOFORM A-RELATED"/>
    <property type="match status" value="1"/>
</dbReference>
<dbReference type="InterPro" id="IPR039353">
    <property type="entry name" value="TF_Adf1"/>
</dbReference>
<reference evidence="3 5" key="2">
    <citation type="journal article" date="2013" name="Nature">
        <title>Insights into bilaterian evolution from three spiralian genomes.</title>
        <authorList>
            <person name="Simakov O."/>
            <person name="Marletaz F."/>
            <person name="Cho S.J."/>
            <person name="Edsinger-Gonzales E."/>
            <person name="Havlak P."/>
            <person name="Hellsten U."/>
            <person name="Kuo D.H."/>
            <person name="Larsson T."/>
            <person name="Lv J."/>
            <person name="Arendt D."/>
            <person name="Savage R."/>
            <person name="Osoegawa K."/>
            <person name="de Jong P."/>
            <person name="Grimwood J."/>
            <person name="Chapman J.A."/>
            <person name="Shapiro H."/>
            <person name="Aerts A."/>
            <person name="Otillar R.P."/>
            <person name="Terry A.Y."/>
            <person name="Boore J.L."/>
            <person name="Grigoriev I.V."/>
            <person name="Lindberg D.R."/>
            <person name="Seaver E.C."/>
            <person name="Weisblat D.A."/>
            <person name="Putnam N.H."/>
            <person name="Rokhsar D.S."/>
        </authorList>
    </citation>
    <scope>NUCLEOTIDE SEQUENCE</scope>
    <source>
        <strain evidence="3 5">I ESC-2004</strain>
    </source>
</reference>